<evidence type="ECO:0000313" key="2">
    <source>
        <dbReference type="Proteomes" id="UP000003438"/>
    </source>
</evidence>
<comment type="caution">
    <text evidence="1">The sequence shown here is derived from an EMBL/GenBank/DDBJ whole genome shotgun (WGS) entry which is preliminary data.</text>
</comment>
<dbReference type="EMBL" id="ACBY02000023">
    <property type="protein sequence ID" value="EFB76028.1"/>
    <property type="molecule type" value="Genomic_DNA"/>
</dbReference>
<keyword evidence="2" id="KW-1185">Reference proteome</keyword>
<dbReference type="RefSeq" id="WP_007047188.1">
    <property type="nucleotide sequence ID" value="NZ_GG704769.1"/>
</dbReference>
<sequence>MKHLVKILALLVAASGLLALTVRLCRHRKRRKRACYITLYNYDI</sequence>
<protein>
    <submittedName>
        <fullName evidence="1">Uncharacterized protein</fullName>
    </submittedName>
</protein>
<organism evidence="1 2">
    <name type="scientific">Subdoligranulum variabile DSM 15176</name>
    <dbReference type="NCBI Taxonomy" id="411471"/>
    <lineage>
        <taxon>Bacteria</taxon>
        <taxon>Bacillati</taxon>
        <taxon>Bacillota</taxon>
        <taxon>Clostridia</taxon>
        <taxon>Eubacteriales</taxon>
        <taxon>Oscillospiraceae</taxon>
        <taxon>Subdoligranulum</taxon>
    </lineage>
</organism>
<proteinExistence type="predicted"/>
<dbReference type="Proteomes" id="UP000003438">
    <property type="component" value="Unassembled WGS sequence"/>
</dbReference>
<dbReference type="STRING" id="411471.SUBVAR_05810"/>
<dbReference type="HOGENOM" id="CLU_3222913_0_0_9"/>
<gene>
    <name evidence="1" type="ORF">SUBVAR_05810</name>
</gene>
<accession>D1PN93</accession>
<evidence type="ECO:0000313" key="1">
    <source>
        <dbReference type="EMBL" id="EFB76028.1"/>
    </source>
</evidence>
<dbReference type="AlphaFoldDB" id="D1PN93"/>
<reference evidence="1" key="1">
    <citation type="submission" date="2009-12" db="EMBL/GenBank/DDBJ databases">
        <authorList>
            <person name="Weinstock G."/>
            <person name="Sodergren E."/>
            <person name="Clifton S."/>
            <person name="Fulton L."/>
            <person name="Fulton B."/>
            <person name="Courtney L."/>
            <person name="Fronick C."/>
            <person name="Harrison M."/>
            <person name="Strong C."/>
            <person name="Farmer C."/>
            <person name="Delahaunty K."/>
            <person name="Markovic C."/>
            <person name="Hall O."/>
            <person name="Minx P."/>
            <person name="Tomlinson C."/>
            <person name="Mitreva M."/>
            <person name="Nelson J."/>
            <person name="Hou S."/>
            <person name="Wollam A."/>
            <person name="Pepin K.H."/>
            <person name="Johnson M."/>
            <person name="Bhonagiri V."/>
            <person name="Nash W.E."/>
            <person name="Warren W."/>
            <person name="Chinwalla A."/>
            <person name="Mardis E.R."/>
            <person name="Wilson R.K."/>
        </authorList>
    </citation>
    <scope>NUCLEOTIDE SEQUENCE [LARGE SCALE GENOMIC DNA]</scope>
    <source>
        <strain evidence="1">DSM 15176</strain>
    </source>
</reference>
<name>D1PN93_9FIRM</name>